<dbReference type="InterPro" id="IPR004358">
    <property type="entry name" value="Sig_transdc_His_kin-like_C"/>
</dbReference>
<dbReference type="PROSITE" id="PS50839">
    <property type="entry name" value="CHASE"/>
    <property type="match status" value="1"/>
</dbReference>
<dbReference type="InterPro" id="IPR001789">
    <property type="entry name" value="Sig_transdc_resp-reg_receiver"/>
</dbReference>
<evidence type="ECO:0000256" key="8">
    <source>
        <dbReference type="ARBA" id="ARBA00022989"/>
    </source>
</evidence>
<keyword evidence="4 10" id="KW-0597">Phosphoprotein</keyword>
<evidence type="ECO:0000256" key="9">
    <source>
        <dbReference type="ARBA" id="ARBA00023136"/>
    </source>
</evidence>
<dbReference type="InterPro" id="IPR005467">
    <property type="entry name" value="His_kinase_dom"/>
</dbReference>
<dbReference type="SMART" id="SM00387">
    <property type="entry name" value="HATPase_c"/>
    <property type="match status" value="1"/>
</dbReference>
<evidence type="ECO:0000313" key="16">
    <source>
        <dbReference type="Proteomes" id="UP001161409"/>
    </source>
</evidence>
<dbReference type="PANTHER" id="PTHR43047:SF72">
    <property type="entry name" value="OSMOSENSING HISTIDINE PROTEIN KINASE SLN1"/>
    <property type="match status" value="1"/>
</dbReference>
<dbReference type="SMART" id="SM00388">
    <property type="entry name" value="HisKA"/>
    <property type="match status" value="1"/>
</dbReference>
<dbReference type="PROSITE" id="PS50109">
    <property type="entry name" value="HIS_KIN"/>
    <property type="match status" value="1"/>
</dbReference>
<dbReference type="InterPro" id="IPR006189">
    <property type="entry name" value="CHASE_dom"/>
</dbReference>
<feature type="transmembrane region" description="Helical" evidence="11">
    <location>
        <begin position="261"/>
        <end position="281"/>
    </location>
</feature>
<dbReference type="Proteomes" id="UP001161409">
    <property type="component" value="Unassembled WGS sequence"/>
</dbReference>
<dbReference type="SUPFAM" id="SSF52172">
    <property type="entry name" value="CheY-like"/>
    <property type="match status" value="1"/>
</dbReference>
<evidence type="ECO:0000256" key="6">
    <source>
        <dbReference type="ARBA" id="ARBA00022692"/>
    </source>
</evidence>
<feature type="domain" description="Histidine kinase" evidence="12">
    <location>
        <begin position="304"/>
        <end position="522"/>
    </location>
</feature>
<dbReference type="Pfam" id="PF00512">
    <property type="entry name" value="HisKA"/>
    <property type="match status" value="1"/>
</dbReference>
<evidence type="ECO:0000256" key="11">
    <source>
        <dbReference type="SAM" id="Phobius"/>
    </source>
</evidence>
<name>A0ABQ5U6V7_9PROT</name>
<dbReference type="SMART" id="SM00448">
    <property type="entry name" value="REC"/>
    <property type="match status" value="1"/>
</dbReference>
<keyword evidence="7" id="KW-0418">Kinase</keyword>
<dbReference type="CDD" id="cd00082">
    <property type="entry name" value="HisKA"/>
    <property type="match status" value="1"/>
</dbReference>
<evidence type="ECO:0000256" key="4">
    <source>
        <dbReference type="ARBA" id="ARBA00022553"/>
    </source>
</evidence>
<dbReference type="Pfam" id="PF00072">
    <property type="entry name" value="Response_reg"/>
    <property type="match status" value="1"/>
</dbReference>
<evidence type="ECO:0000256" key="10">
    <source>
        <dbReference type="PROSITE-ProRule" id="PRU00169"/>
    </source>
</evidence>
<evidence type="ECO:0000256" key="3">
    <source>
        <dbReference type="ARBA" id="ARBA00012438"/>
    </source>
</evidence>
<organism evidence="15 16">
    <name type="scientific">Sneathiella chinensis</name>
    <dbReference type="NCBI Taxonomy" id="349750"/>
    <lineage>
        <taxon>Bacteria</taxon>
        <taxon>Pseudomonadati</taxon>
        <taxon>Pseudomonadota</taxon>
        <taxon>Alphaproteobacteria</taxon>
        <taxon>Sneathiellales</taxon>
        <taxon>Sneathiellaceae</taxon>
        <taxon>Sneathiella</taxon>
    </lineage>
</organism>
<dbReference type="PRINTS" id="PR00344">
    <property type="entry name" value="BCTRLSENSOR"/>
</dbReference>
<evidence type="ECO:0000256" key="5">
    <source>
        <dbReference type="ARBA" id="ARBA00022679"/>
    </source>
</evidence>
<evidence type="ECO:0000256" key="2">
    <source>
        <dbReference type="ARBA" id="ARBA00004370"/>
    </source>
</evidence>
<dbReference type="InterPro" id="IPR003661">
    <property type="entry name" value="HisK_dim/P_dom"/>
</dbReference>
<evidence type="ECO:0000256" key="7">
    <source>
        <dbReference type="ARBA" id="ARBA00022777"/>
    </source>
</evidence>
<comment type="caution">
    <text evidence="15">The sequence shown here is derived from an EMBL/GenBank/DDBJ whole genome shotgun (WGS) entry which is preliminary data.</text>
</comment>
<dbReference type="SMART" id="SM01079">
    <property type="entry name" value="CHASE"/>
    <property type="match status" value="1"/>
</dbReference>
<accession>A0ABQ5U6V7</accession>
<dbReference type="Gene3D" id="3.30.565.10">
    <property type="entry name" value="Histidine kinase-like ATPase, C-terminal domain"/>
    <property type="match status" value="1"/>
</dbReference>
<comment type="catalytic activity">
    <reaction evidence="1">
        <text>ATP + protein L-histidine = ADP + protein N-phospho-L-histidine.</text>
        <dbReference type="EC" id="2.7.13.3"/>
    </reaction>
</comment>
<dbReference type="PROSITE" id="PS50110">
    <property type="entry name" value="RESPONSE_REGULATORY"/>
    <property type="match status" value="1"/>
</dbReference>
<dbReference type="PANTHER" id="PTHR43047">
    <property type="entry name" value="TWO-COMPONENT HISTIDINE PROTEIN KINASE"/>
    <property type="match status" value="1"/>
</dbReference>
<keyword evidence="16" id="KW-1185">Reference proteome</keyword>
<dbReference type="InterPro" id="IPR036890">
    <property type="entry name" value="HATPase_C_sf"/>
</dbReference>
<keyword evidence="9 11" id="KW-0472">Membrane</keyword>
<evidence type="ECO:0000259" key="14">
    <source>
        <dbReference type="PROSITE" id="PS50839"/>
    </source>
</evidence>
<keyword evidence="5" id="KW-0808">Transferase</keyword>
<evidence type="ECO:0000256" key="1">
    <source>
        <dbReference type="ARBA" id="ARBA00000085"/>
    </source>
</evidence>
<dbReference type="EMBL" id="BSNF01000010">
    <property type="protein sequence ID" value="GLQ07892.1"/>
    <property type="molecule type" value="Genomic_DNA"/>
</dbReference>
<dbReference type="Pfam" id="PF03924">
    <property type="entry name" value="CHASE"/>
    <property type="match status" value="1"/>
</dbReference>
<evidence type="ECO:0000259" key="12">
    <source>
        <dbReference type="PROSITE" id="PS50109"/>
    </source>
</evidence>
<dbReference type="CDD" id="cd16922">
    <property type="entry name" value="HATPase_EvgS-ArcB-TorS-like"/>
    <property type="match status" value="1"/>
</dbReference>
<proteinExistence type="predicted"/>
<dbReference type="SUPFAM" id="SSF55874">
    <property type="entry name" value="ATPase domain of HSP90 chaperone/DNA topoisomerase II/histidine kinase"/>
    <property type="match status" value="1"/>
</dbReference>
<feature type="modified residue" description="4-aspartylphosphate" evidence="10">
    <location>
        <position position="607"/>
    </location>
</feature>
<sequence length="694" mass="76345">MTSSVLLGLLAGALLILEQYLERKELESERRIFKEDVLLEARDFRNGLASHISESFFLLFGMQAYINANPDLSQEEFEKLAASVQNTKPIIRNIAAAPNLVVRYMYPLKGNEAALGLDYRTAPLAQREAAFRTIKEGKVVLAGPVELVQGGQAFVTRIPVTLNSPTGGTESWGFIAAPIDVNALFREVGLADFTRKYKLAIRGVDGLGAKGAVFYGEPALFDDTDNSLFLDVGLINGSWQMAVIPQAGWPVKSEQYLTYRWLTFAAFVFCLIIWFFAILYVREQMLARQRKAAAFREKSEFLEMLTHEIRSPLQGVLGAQKYLLDQGIEEPMRSVVGTAHQSGEYIISLINDYLDLQRAESKTIAIYKAPVDVREMLANVRSVAETGRKNNPVTLQVNVANPVPRFVLLDRKKTEQILVNLVGNGLKFTQEGFVSVIVNWDENGENSYLVLTVEDTGVGISSEDIETLYDRFVRTEDAEKRVGSGLGLSITKSLVEAMGGTINVTSQRGSGTAFTVRLPCCRAAEPGPAPEAAPSSDRGLFEVRNRPVTASAGFKSLKVLAADDIVVNRILLNAMLSPLVHSVVLVENGQQVLDALDEGDFDLVIMDVHMPEMNGIEATRLIRQGERYRNIPVLALTGDDTEENDRELIGAGMTAVLKKPINLEAVLQAMRQAVGRQEGAFEQGHPHPPQTGTA</sequence>
<reference evidence="15" key="1">
    <citation type="journal article" date="2014" name="Int. J. Syst. Evol. Microbiol.">
        <title>Complete genome of a new Firmicutes species belonging to the dominant human colonic microbiota ('Ruminococcus bicirculans') reveals two chromosomes and a selective capacity to utilize plant glucans.</title>
        <authorList>
            <consortium name="NISC Comparative Sequencing Program"/>
            <person name="Wegmann U."/>
            <person name="Louis P."/>
            <person name="Goesmann A."/>
            <person name="Henrissat B."/>
            <person name="Duncan S.H."/>
            <person name="Flint H.J."/>
        </authorList>
    </citation>
    <scope>NUCLEOTIDE SEQUENCE</scope>
    <source>
        <strain evidence="15">NBRC 103408</strain>
    </source>
</reference>
<protein>
    <recommendedName>
        <fullName evidence="3">histidine kinase</fullName>
        <ecNumber evidence="3">2.7.13.3</ecNumber>
    </recommendedName>
</protein>
<comment type="subcellular location">
    <subcellularLocation>
        <location evidence="2">Membrane</location>
    </subcellularLocation>
</comment>
<reference evidence="15" key="2">
    <citation type="submission" date="2023-01" db="EMBL/GenBank/DDBJ databases">
        <title>Draft genome sequence of Sneathiella chinensis strain NBRC 103408.</title>
        <authorList>
            <person name="Sun Q."/>
            <person name="Mori K."/>
        </authorList>
    </citation>
    <scope>NUCLEOTIDE SEQUENCE</scope>
    <source>
        <strain evidence="15">NBRC 103408</strain>
    </source>
</reference>
<evidence type="ECO:0000259" key="13">
    <source>
        <dbReference type="PROSITE" id="PS50110"/>
    </source>
</evidence>
<dbReference type="InterPro" id="IPR003594">
    <property type="entry name" value="HATPase_dom"/>
</dbReference>
<evidence type="ECO:0000313" key="15">
    <source>
        <dbReference type="EMBL" id="GLQ07892.1"/>
    </source>
</evidence>
<keyword evidence="6 11" id="KW-0812">Transmembrane</keyword>
<dbReference type="EC" id="2.7.13.3" evidence="3"/>
<dbReference type="CDD" id="cd17546">
    <property type="entry name" value="REC_hyHK_CKI1_RcsC-like"/>
    <property type="match status" value="1"/>
</dbReference>
<dbReference type="Pfam" id="PF02518">
    <property type="entry name" value="HATPase_c"/>
    <property type="match status" value="1"/>
</dbReference>
<keyword evidence="8 11" id="KW-1133">Transmembrane helix</keyword>
<dbReference type="Gene3D" id="3.40.50.2300">
    <property type="match status" value="1"/>
</dbReference>
<gene>
    <name evidence="15" type="ORF">GCM10007924_31140</name>
</gene>
<dbReference type="Gene3D" id="1.10.287.130">
    <property type="match status" value="1"/>
</dbReference>
<feature type="domain" description="Response regulatory" evidence="13">
    <location>
        <begin position="558"/>
        <end position="674"/>
    </location>
</feature>
<feature type="domain" description="CHASE" evidence="14">
    <location>
        <begin position="88"/>
        <end position="242"/>
    </location>
</feature>
<dbReference type="InterPro" id="IPR042240">
    <property type="entry name" value="CHASE_sf"/>
</dbReference>
<dbReference type="InterPro" id="IPR036097">
    <property type="entry name" value="HisK_dim/P_sf"/>
</dbReference>
<dbReference type="Gene3D" id="3.30.450.350">
    <property type="entry name" value="CHASE domain"/>
    <property type="match status" value="1"/>
</dbReference>
<dbReference type="SUPFAM" id="SSF47384">
    <property type="entry name" value="Homodimeric domain of signal transducing histidine kinase"/>
    <property type="match status" value="1"/>
</dbReference>
<dbReference type="InterPro" id="IPR011006">
    <property type="entry name" value="CheY-like_superfamily"/>
</dbReference>